<dbReference type="AlphaFoldDB" id="A0A9X1X1L6"/>
<feature type="transmembrane region" description="Helical" evidence="1">
    <location>
        <begin position="97"/>
        <end position="117"/>
    </location>
</feature>
<keyword evidence="1" id="KW-1133">Transmembrane helix</keyword>
<feature type="transmembrane region" description="Helical" evidence="1">
    <location>
        <begin position="123"/>
        <end position="140"/>
    </location>
</feature>
<evidence type="ECO:0000256" key="1">
    <source>
        <dbReference type="SAM" id="Phobius"/>
    </source>
</evidence>
<feature type="transmembrane region" description="Helical" evidence="1">
    <location>
        <begin position="23"/>
        <end position="46"/>
    </location>
</feature>
<dbReference type="Proteomes" id="UP001139450">
    <property type="component" value="Unassembled WGS sequence"/>
</dbReference>
<reference evidence="2" key="1">
    <citation type="submission" date="2022-04" db="EMBL/GenBank/DDBJ databases">
        <title>Mucilaginibacter sp. RS28 isolated from freshwater.</title>
        <authorList>
            <person name="Ko S.-R."/>
        </authorList>
    </citation>
    <scope>NUCLEOTIDE SEQUENCE</scope>
    <source>
        <strain evidence="2">RS28</strain>
    </source>
</reference>
<evidence type="ECO:0000313" key="2">
    <source>
        <dbReference type="EMBL" id="MCJ8209156.1"/>
    </source>
</evidence>
<feature type="transmembrane region" description="Helical" evidence="1">
    <location>
        <begin position="147"/>
        <end position="164"/>
    </location>
</feature>
<comment type="caution">
    <text evidence="2">The sequence shown here is derived from an EMBL/GenBank/DDBJ whole genome shotgun (WGS) entry which is preliminary data.</text>
</comment>
<feature type="transmembrane region" description="Helical" evidence="1">
    <location>
        <begin position="170"/>
        <end position="189"/>
    </location>
</feature>
<proteinExistence type="predicted"/>
<dbReference type="EMBL" id="JALJEJ010000002">
    <property type="protein sequence ID" value="MCJ8209156.1"/>
    <property type="molecule type" value="Genomic_DNA"/>
</dbReference>
<accession>A0A9X1X1L6</accession>
<sequence>MESKDVYAELSSIKNIMERSTRFISLSGLAGVMAGIYALAGAGVAYQLLNNGPADVQLLVAVALGVLVISMGTAIWLSYRKASKKGQSIWTQSSKALLFAGMVPLVTGGCFTLMILSQGNYELIAPCCLIFYGLSVVSASKYTFGDVKWLGILEILLGLIATLLPGYGLLFWALGFGVLHIIYGTIMHFKYDRESIAQ</sequence>
<dbReference type="RefSeq" id="WP_245128987.1">
    <property type="nucleotide sequence ID" value="NZ_JALJEJ010000002.1"/>
</dbReference>
<name>A0A9X1X1L6_9SPHI</name>
<keyword evidence="1" id="KW-0472">Membrane</keyword>
<feature type="transmembrane region" description="Helical" evidence="1">
    <location>
        <begin position="58"/>
        <end position="77"/>
    </location>
</feature>
<organism evidence="2 3">
    <name type="scientific">Mucilaginibacter straminoryzae</name>
    <dbReference type="NCBI Taxonomy" id="2932774"/>
    <lineage>
        <taxon>Bacteria</taxon>
        <taxon>Pseudomonadati</taxon>
        <taxon>Bacteroidota</taxon>
        <taxon>Sphingobacteriia</taxon>
        <taxon>Sphingobacteriales</taxon>
        <taxon>Sphingobacteriaceae</taxon>
        <taxon>Mucilaginibacter</taxon>
    </lineage>
</organism>
<protein>
    <submittedName>
        <fullName evidence="2">Uncharacterized protein</fullName>
    </submittedName>
</protein>
<evidence type="ECO:0000313" key="3">
    <source>
        <dbReference type="Proteomes" id="UP001139450"/>
    </source>
</evidence>
<keyword evidence="1" id="KW-0812">Transmembrane</keyword>
<keyword evidence="3" id="KW-1185">Reference proteome</keyword>
<gene>
    <name evidence="2" type="ORF">MUY27_05515</name>
</gene>